<reference evidence="2 4" key="2">
    <citation type="submission" date="2016-11" db="EMBL/GenBank/DDBJ databases">
        <title>Genome sequencing of Amycolatopsis regifaucium.</title>
        <authorList>
            <person name="Mayilraj S."/>
            <person name="Kaur N."/>
        </authorList>
    </citation>
    <scope>NUCLEOTIDE SEQUENCE [LARGE SCALE GENOMIC DNA]</scope>
    <source>
        <strain evidence="2 4">GY080</strain>
    </source>
</reference>
<protein>
    <submittedName>
        <fullName evidence="1">Uncharacterized protein</fullName>
    </submittedName>
</protein>
<accession>A0A154MXD0</accession>
<dbReference type="OrthoDB" id="3641529at2"/>
<organism evidence="1 3">
    <name type="scientific">Amycolatopsis regifaucium</name>
    <dbReference type="NCBI Taxonomy" id="546365"/>
    <lineage>
        <taxon>Bacteria</taxon>
        <taxon>Bacillati</taxon>
        <taxon>Actinomycetota</taxon>
        <taxon>Actinomycetes</taxon>
        <taxon>Pseudonocardiales</taxon>
        <taxon>Pseudonocardiaceae</taxon>
        <taxon>Amycolatopsis</taxon>
    </lineage>
</organism>
<evidence type="ECO:0000313" key="4">
    <source>
        <dbReference type="Proteomes" id="UP000186883"/>
    </source>
</evidence>
<dbReference type="Proteomes" id="UP000186883">
    <property type="component" value="Unassembled WGS sequence"/>
</dbReference>
<proteinExistence type="predicted"/>
<comment type="caution">
    <text evidence="1">The sequence shown here is derived from an EMBL/GenBank/DDBJ whole genome shotgun (WGS) entry which is preliminary data.</text>
</comment>
<dbReference type="EMBL" id="LOBU02000022">
    <property type="protein sequence ID" value="OKA04546.1"/>
    <property type="molecule type" value="Genomic_DNA"/>
</dbReference>
<name>A0A154MXD0_9PSEU</name>
<evidence type="ECO:0000313" key="1">
    <source>
        <dbReference type="EMBL" id="KZB88407.1"/>
    </source>
</evidence>
<dbReference type="Proteomes" id="UP000076321">
    <property type="component" value="Unassembled WGS sequence"/>
</dbReference>
<reference evidence="1 3" key="1">
    <citation type="submission" date="2015-12" db="EMBL/GenBank/DDBJ databases">
        <title>Amycolatopsis regifaucium genome sequencing and assembly.</title>
        <authorList>
            <person name="Mayilraj S."/>
        </authorList>
    </citation>
    <scope>NUCLEOTIDE SEQUENCE [LARGE SCALE GENOMIC DNA]</scope>
    <source>
        <strain evidence="1 3">GY080</strain>
    </source>
</reference>
<dbReference type="AlphaFoldDB" id="A0A154MXD0"/>
<dbReference type="EMBL" id="LQCI01000002">
    <property type="protein sequence ID" value="KZB88407.1"/>
    <property type="molecule type" value="Genomic_DNA"/>
</dbReference>
<evidence type="ECO:0000313" key="2">
    <source>
        <dbReference type="EMBL" id="OKA04546.1"/>
    </source>
</evidence>
<sequence length="79" mass="8792">MELAGWLDRYVDRLVRVDTKTSDALTEDQRVDLMVGLSNAAEALRSSERCDHESAERMLRSALGLIEGVDLDRFALAAP</sequence>
<gene>
    <name evidence="2" type="ORF">ATP06_0231820</name>
    <name evidence="1" type="ORF">AVL48_18690</name>
</gene>
<evidence type="ECO:0000313" key="3">
    <source>
        <dbReference type="Proteomes" id="UP000076321"/>
    </source>
</evidence>
<keyword evidence="4" id="KW-1185">Reference proteome</keyword>